<sequence>VPKIYRPSLNARTSQDEGKYFDNAAVINRSISMAAKAVEMGMKADGLSRKFLYTLDNFLLHQAVRNPTFLPANNEPVNVLDLVIVDKPDRIDIHLTSAPLGKARQVYPVIEFMVHLSSSNTPKYESSRFNYV</sequence>
<proteinExistence type="predicted"/>
<organism evidence="1 2">
    <name type="scientific">Brachionus plicatilis</name>
    <name type="common">Marine rotifer</name>
    <name type="synonym">Brachionus muelleri</name>
    <dbReference type="NCBI Taxonomy" id="10195"/>
    <lineage>
        <taxon>Eukaryota</taxon>
        <taxon>Metazoa</taxon>
        <taxon>Spiralia</taxon>
        <taxon>Gnathifera</taxon>
        <taxon>Rotifera</taxon>
        <taxon>Eurotatoria</taxon>
        <taxon>Monogononta</taxon>
        <taxon>Pseudotrocha</taxon>
        <taxon>Ploima</taxon>
        <taxon>Brachionidae</taxon>
        <taxon>Brachionus</taxon>
    </lineage>
</organism>
<feature type="non-terminal residue" evidence="1">
    <location>
        <position position="1"/>
    </location>
</feature>
<reference evidence="1 2" key="1">
    <citation type="journal article" date="2018" name="Sci. Rep.">
        <title>Genomic signatures of local adaptation to the degree of environmental predictability in rotifers.</title>
        <authorList>
            <person name="Franch-Gras L."/>
            <person name="Hahn C."/>
            <person name="Garcia-Roger E.M."/>
            <person name="Carmona M.J."/>
            <person name="Serra M."/>
            <person name="Gomez A."/>
        </authorList>
    </citation>
    <scope>NUCLEOTIDE SEQUENCE [LARGE SCALE GENOMIC DNA]</scope>
    <source>
        <strain evidence="1">HYR1</strain>
    </source>
</reference>
<evidence type="ECO:0000313" key="2">
    <source>
        <dbReference type="Proteomes" id="UP000276133"/>
    </source>
</evidence>
<dbReference type="Proteomes" id="UP000276133">
    <property type="component" value="Unassembled WGS sequence"/>
</dbReference>
<dbReference type="AlphaFoldDB" id="A0A3M7PML0"/>
<protein>
    <submittedName>
        <fullName evidence="1">Uncharacterized protein</fullName>
    </submittedName>
</protein>
<name>A0A3M7PML0_BRAPC</name>
<accession>A0A3M7PML0</accession>
<evidence type="ECO:0000313" key="1">
    <source>
        <dbReference type="EMBL" id="RNA00357.1"/>
    </source>
</evidence>
<dbReference type="EMBL" id="REGN01009795">
    <property type="protein sequence ID" value="RNA00357.1"/>
    <property type="molecule type" value="Genomic_DNA"/>
</dbReference>
<gene>
    <name evidence="1" type="ORF">BpHYR1_015806</name>
</gene>
<keyword evidence="2" id="KW-1185">Reference proteome</keyword>
<comment type="caution">
    <text evidence="1">The sequence shown here is derived from an EMBL/GenBank/DDBJ whole genome shotgun (WGS) entry which is preliminary data.</text>
</comment>